<sequence>MAGPSPPSTSRRVRWPPHRPCWGRMPAWSNWPIFSGSRRASRCNGSTSAPSCARCRAGCGRITPRRSRGCCRPAGCWPGSSWWSTAGPPRLAGRRSRSRRRSKRRCCRRPSSGLPMRWSQRTNRYPCSPGASVGRSGAAAPTDSGAFSATGARPGQGTVLVLSNMADHPEKACGRLLRLVA</sequence>
<protein>
    <submittedName>
        <fullName evidence="3">Uncharacterized protein</fullName>
    </submittedName>
</protein>
<gene>
    <name evidence="2" type="ORF">PSS4_v1_80023</name>
    <name evidence="3" type="ORF">RUN1985_v1_490064</name>
</gene>
<evidence type="ECO:0000256" key="1">
    <source>
        <dbReference type="SAM" id="MobiDB-lite"/>
    </source>
</evidence>
<evidence type="ECO:0000313" key="3">
    <source>
        <dbReference type="EMBL" id="CUV29715.1"/>
    </source>
</evidence>
<evidence type="ECO:0000313" key="2">
    <source>
        <dbReference type="EMBL" id="CUV16376.1"/>
    </source>
</evidence>
<dbReference type="AlphaFoldDB" id="A0A0S4V4U6"/>
<feature type="region of interest" description="Disordered" evidence="1">
    <location>
        <begin position="87"/>
        <end position="153"/>
    </location>
</feature>
<dbReference type="EMBL" id="LN899824">
    <property type="protein sequence ID" value="CUV29715.1"/>
    <property type="molecule type" value="Genomic_DNA"/>
</dbReference>
<reference evidence="3" key="1">
    <citation type="submission" date="2015-10" db="EMBL/GenBank/DDBJ databases">
        <authorList>
            <person name="Gilbert D.G."/>
        </authorList>
    </citation>
    <scope>NUCLEOTIDE SEQUENCE</scope>
    <source>
        <strain evidence="3">Phyl III-seqv23</strain>
    </source>
</reference>
<accession>A0A0S4V4U6</accession>
<dbReference type="EMBL" id="LN899821">
    <property type="protein sequence ID" value="CUV16376.1"/>
    <property type="molecule type" value="Genomic_DNA"/>
</dbReference>
<feature type="compositionally biased region" description="Basic residues" evidence="1">
    <location>
        <begin position="92"/>
        <end position="108"/>
    </location>
</feature>
<name>A0A0S4V4U6_RALSL</name>
<organism evidence="3">
    <name type="scientific">Ralstonia solanacearum</name>
    <name type="common">Pseudomonas solanacearum</name>
    <dbReference type="NCBI Taxonomy" id="305"/>
    <lineage>
        <taxon>Bacteria</taxon>
        <taxon>Pseudomonadati</taxon>
        <taxon>Pseudomonadota</taxon>
        <taxon>Betaproteobacteria</taxon>
        <taxon>Burkholderiales</taxon>
        <taxon>Burkholderiaceae</taxon>
        <taxon>Ralstonia</taxon>
        <taxon>Ralstonia solanacearum species complex</taxon>
    </lineage>
</organism>
<proteinExistence type="predicted"/>